<organism evidence="2 3">
    <name type="scientific">Oesophagostomum dentatum</name>
    <name type="common">Nodular worm</name>
    <dbReference type="NCBI Taxonomy" id="61180"/>
    <lineage>
        <taxon>Eukaryota</taxon>
        <taxon>Metazoa</taxon>
        <taxon>Ecdysozoa</taxon>
        <taxon>Nematoda</taxon>
        <taxon>Chromadorea</taxon>
        <taxon>Rhabditida</taxon>
        <taxon>Rhabditina</taxon>
        <taxon>Rhabditomorpha</taxon>
        <taxon>Strongyloidea</taxon>
        <taxon>Strongylidae</taxon>
        <taxon>Oesophagostomum</taxon>
    </lineage>
</organism>
<accession>A0A0B1S9G2</accession>
<evidence type="ECO:0000256" key="1">
    <source>
        <dbReference type="SAM" id="MobiDB-lite"/>
    </source>
</evidence>
<gene>
    <name evidence="2" type="ORF">OESDEN_18362</name>
</gene>
<dbReference type="EMBL" id="KN583834">
    <property type="protein sequence ID" value="KHJ81948.1"/>
    <property type="molecule type" value="Genomic_DNA"/>
</dbReference>
<sequence>QIRLPRSARDIPSKPNYDSSPSREEPKPSRLSGRLTVDRSNAESKREEPTRTRLPPSRTSRVAARGEAIRTYVPPAMRAAEKNDASKANAEVRNR</sequence>
<evidence type="ECO:0000313" key="3">
    <source>
        <dbReference type="Proteomes" id="UP000053660"/>
    </source>
</evidence>
<keyword evidence="3" id="KW-1185">Reference proteome</keyword>
<feature type="compositionally biased region" description="Basic and acidic residues" evidence="1">
    <location>
        <begin position="36"/>
        <end position="51"/>
    </location>
</feature>
<feature type="compositionally biased region" description="Low complexity" evidence="1">
    <location>
        <begin position="52"/>
        <end position="61"/>
    </location>
</feature>
<protein>
    <submittedName>
        <fullName evidence="2">Uncharacterized protein</fullName>
    </submittedName>
</protein>
<reference evidence="2 3" key="1">
    <citation type="submission" date="2014-03" db="EMBL/GenBank/DDBJ databases">
        <title>Draft genome of the hookworm Oesophagostomum dentatum.</title>
        <authorList>
            <person name="Mitreva M."/>
        </authorList>
    </citation>
    <scope>NUCLEOTIDE SEQUENCE [LARGE SCALE GENOMIC DNA]</scope>
    <source>
        <strain evidence="2 3">OD-Hann</strain>
    </source>
</reference>
<dbReference type="Proteomes" id="UP000053660">
    <property type="component" value="Unassembled WGS sequence"/>
</dbReference>
<feature type="region of interest" description="Disordered" evidence="1">
    <location>
        <begin position="1"/>
        <end position="95"/>
    </location>
</feature>
<proteinExistence type="predicted"/>
<dbReference type="AlphaFoldDB" id="A0A0B1S9G2"/>
<name>A0A0B1S9G2_OESDE</name>
<evidence type="ECO:0000313" key="2">
    <source>
        <dbReference type="EMBL" id="KHJ81948.1"/>
    </source>
</evidence>
<feature type="non-terminal residue" evidence="2">
    <location>
        <position position="1"/>
    </location>
</feature>
<feature type="compositionally biased region" description="Basic and acidic residues" evidence="1">
    <location>
        <begin position="79"/>
        <end position="95"/>
    </location>
</feature>